<dbReference type="EMBL" id="CNFU01001250">
    <property type="protein sequence ID" value="CKT22615.1"/>
    <property type="molecule type" value="Genomic_DNA"/>
</dbReference>
<sequence>MQRGIDVGTAHRFDEGADDVVVLVAVTVVAHRGFVHRPLDGLHADQLAGRLGCLGRYFQRGQGAPGVAGRELHQQVDGLRRYRDCPAQAAGVIDRALYYRAGVLGRQRPQLQDQRPRQQRCHHRKRRVLGGRRHQQHHPVFHRRQQGVLLGLGKSVHLVDEQHGLLAVKQRFSRILDDRPHFLDAGRQCRQGLEPAAGGLRDQRRQRCLAAARGTVEDHRRHPRALDQPAQRRTGRQQVVLADHFVQRRRTHPHRQRCPGRSAQVMAGRHRYAGHVKQTVGHGFRHTTPT</sequence>
<feature type="compositionally biased region" description="Basic residues" evidence="1">
    <location>
        <begin position="117"/>
        <end position="138"/>
    </location>
</feature>
<feature type="region of interest" description="Disordered" evidence="1">
    <location>
        <begin position="214"/>
        <end position="235"/>
    </location>
</feature>
<reference evidence="4 5" key="1">
    <citation type="submission" date="2015-03" db="EMBL/GenBank/DDBJ databases">
        <authorList>
            <consortium name="Pathogen Informatics"/>
        </authorList>
    </citation>
    <scope>NUCLEOTIDE SEQUENCE [LARGE SCALE GENOMIC DNA]</scope>
    <source>
        <strain evidence="2 5">Bir 185</strain>
        <strain evidence="3 4">Bir 187</strain>
    </source>
</reference>
<dbReference type="Proteomes" id="UP000049023">
    <property type="component" value="Unassembled WGS sequence"/>
</dbReference>
<evidence type="ECO:0000313" key="2">
    <source>
        <dbReference type="EMBL" id="CKR23824.1"/>
    </source>
</evidence>
<proteinExistence type="predicted"/>
<accession>A0A654ZPQ7</accession>
<protein>
    <submittedName>
        <fullName evidence="2">Uncharacterized protein</fullName>
    </submittedName>
</protein>
<dbReference type="AlphaFoldDB" id="A0A654ZPQ7"/>
<evidence type="ECO:0000313" key="5">
    <source>
        <dbReference type="Proteomes" id="UP000050164"/>
    </source>
</evidence>
<name>A0A654ZPQ7_MYCTX</name>
<evidence type="ECO:0000313" key="4">
    <source>
        <dbReference type="Proteomes" id="UP000049023"/>
    </source>
</evidence>
<dbReference type="EMBL" id="CNFT01000158">
    <property type="protein sequence ID" value="CKR23824.1"/>
    <property type="molecule type" value="Genomic_DNA"/>
</dbReference>
<feature type="region of interest" description="Disordered" evidence="1">
    <location>
        <begin position="108"/>
        <end position="138"/>
    </location>
</feature>
<evidence type="ECO:0000313" key="3">
    <source>
        <dbReference type="EMBL" id="CKT22615.1"/>
    </source>
</evidence>
<dbReference type="Proteomes" id="UP000050164">
    <property type="component" value="Unassembled WGS sequence"/>
</dbReference>
<organism evidence="2 5">
    <name type="scientific">Mycobacterium tuberculosis</name>
    <dbReference type="NCBI Taxonomy" id="1773"/>
    <lineage>
        <taxon>Bacteria</taxon>
        <taxon>Bacillati</taxon>
        <taxon>Actinomycetota</taxon>
        <taxon>Actinomycetes</taxon>
        <taxon>Mycobacteriales</taxon>
        <taxon>Mycobacteriaceae</taxon>
        <taxon>Mycobacterium</taxon>
        <taxon>Mycobacterium tuberculosis complex</taxon>
    </lineage>
</organism>
<gene>
    <name evidence="2" type="ORF">ERS027659_00977</name>
    <name evidence="3" type="ORF">ERS027661_04082</name>
</gene>
<evidence type="ECO:0000256" key="1">
    <source>
        <dbReference type="SAM" id="MobiDB-lite"/>
    </source>
</evidence>